<evidence type="ECO:0000313" key="1">
    <source>
        <dbReference type="EMBL" id="CAI8615184.1"/>
    </source>
</evidence>
<keyword evidence="2" id="KW-1185">Reference proteome</keyword>
<dbReference type="AlphaFoldDB" id="A0AAV1AYH1"/>
<evidence type="ECO:0000313" key="2">
    <source>
        <dbReference type="Proteomes" id="UP001157006"/>
    </source>
</evidence>
<name>A0AAV1AYH1_VICFA</name>
<protein>
    <submittedName>
        <fullName evidence="1">Uncharacterized protein</fullName>
    </submittedName>
</protein>
<gene>
    <name evidence="1" type="ORF">VFH_V166520</name>
</gene>
<sequence length="132" mass="15876">MQWWRNSGVGRCDSGGLRRNNEDYFTFVNWWRVVVVITISRLAHHVLDEISKPGDDDNGGSLKLVMVELQVWKYYDYGDFMKMKMKIELVYSMEMNMNLMEIKEIGDLKKIEEIFESEFVKMNMQKKWFEKE</sequence>
<organism evidence="1 2">
    <name type="scientific">Vicia faba</name>
    <name type="common">Broad bean</name>
    <name type="synonym">Faba vulgaris</name>
    <dbReference type="NCBI Taxonomy" id="3906"/>
    <lineage>
        <taxon>Eukaryota</taxon>
        <taxon>Viridiplantae</taxon>
        <taxon>Streptophyta</taxon>
        <taxon>Embryophyta</taxon>
        <taxon>Tracheophyta</taxon>
        <taxon>Spermatophyta</taxon>
        <taxon>Magnoliopsida</taxon>
        <taxon>eudicotyledons</taxon>
        <taxon>Gunneridae</taxon>
        <taxon>Pentapetalae</taxon>
        <taxon>rosids</taxon>
        <taxon>fabids</taxon>
        <taxon>Fabales</taxon>
        <taxon>Fabaceae</taxon>
        <taxon>Papilionoideae</taxon>
        <taxon>50 kb inversion clade</taxon>
        <taxon>NPAAA clade</taxon>
        <taxon>Hologalegina</taxon>
        <taxon>IRL clade</taxon>
        <taxon>Fabeae</taxon>
        <taxon>Vicia</taxon>
    </lineage>
</organism>
<reference evidence="1 2" key="1">
    <citation type="submission" date="2023-01" db="EMBL/GenBank/DDBJ databases">
        <authorList>
            <person name="Kreplak J."/>
        </authorList>
    </citation>
    <scope>NUCLEOTIDE SEQUENCE [LARGE SCALE GENOMIC DNA]</scope>
</reference>
<dbReference type="Proteomes" id="UP001157006">
    <property type="component" value="Chromosome 5"/>
</dbReference>
<accession>A0AAV1AYH1</accession>
<proteinExistence type="predicted"/>
<dbReference type="EMBL" id="OX451740">
    <property type="protein sequence ID" value="CAI8615184.1"/>
    <property type="molecule type" value="Genomic_DNA"/>
</dbReference>